<protein>
    <recommendedName>
        <fullName evidence="3">Cyclase</fullName>
    </recommendedName>
</protein>
<dbReference type="Gene3D" id="3.50.30.50">
    <property type="entry name" value="Putative cyclase"/>
    <property type="match status" value="1"/>
</dbReference>
<name>A0A4U0XAU9_9PEZI</name>
<dbReference type="OrthoDB" id="3816605at2759"/>
<evidence type="ECO:0008006" key="3">
    <source>
        <dbReference type="Google" id="ProtNLM"/>
    </source>
</evidence>
<sequence>MAELKNTSNLRLTQIKDFLTMNKTATTLPWDPDCTKFPSRRELPSIPGAPEEAAWCWGENDYLGRLNLLTPSRVAAAGKEIRTGEIVPVNLPLTTPEAPAFGREPFRHEIKVLAENIAYDDIYHLNTQSGTQRGYAYKKGINYDPYEYYPISFEQLYLCGKDQGIDIRPQAQGGDIRIGDLLFIRSGWVEQYNLKSSEERNALALRPHALGKDDGQRYAGVSQEQRVLDWLHDCYFATVAGDAPAFEAWPSHEDYHLHEYILALWGMLLGEMLDLERLATKCRERGRWTFFFSSAPANVPGGVSSHVNGTAVF</sequence>
<dbReference type="AlphaFoldDB" id="A0A4U0XAU9"/>
<reference evidence="1 2" key="1">
    <citation type="submission" date="2017-03" db="EMBL/GenBank/DDBJ databases">
        <title>Genomes of endolithic fungi from Antarctica.</title>
        <authorList>
            <person name="Coleine C."/>
            <person name="Masonjones S."/>
            <person name="Stajich J.E."/>
        </authorList>
    </citation>
    <scope>NUCLEOTIDE SEQUENCE [LARGE SCALE GENOMIC DNA]</scope>
    <source>
        <strain evidence="1 2">CCFEE 5187</strain>
    </source>
</reference>
<dbReference type="InterPro" id="IPR037175">
    <property type="entry name" value="KFase_sf"/>
</dbReference>
<organism evidence="1 2">
    <name type="scientific">Cryomyces minteri</name>
    <dbReference type="NCBI Taxonomy" id="331657"/>
    <lineage>
        <taxon>Eukaryota</taxon>
        <taxon>Fungi</taxon>
        <taxon>Dikarya</taxon>
        <taxon>Ascomycota</taxon>
        <taxon>Pezizomycotina</taxon>
        <taxon>Dothideomycetes</taxon>
        <taxon>Dothideomycetes incertae sedis</taxon>
        <taxon>Cryomyces</taxon>
    </lineage>
</organism>
<dbReference type="SUPFAM" id="SSF102198">
    <property type="entry name" value="Putative cyclase"/>
    <property type="match status" value="1"/>
</dbReference>
<proteinExistence type="predicted"/>
<dbReference type="PANTHER" id="PTHR34861:SF10">
    <property type="entry name" value="CYCLASE"/>
    <property type="match status" value="1"/>
</dbReference>
<keyword evidence="2" id="KW-1185">Reference proteome</keyword>
<evidence type="ECO:0000313" key="2">
    <source>
        <dbReference type="Proteomes" id="UP000308768"/>
    </source>
</evidence>
<dbReference type="STRING" id="331657.A0A4U0XAU9"/>
<dbReference type="Proteomes" id="UP000308768">
    <property type="component" value="Unassembled WGS sequence"/>
</dbReference>
<dbReference type="EMBL" id="NAJN01000406">
    <property type="protein sequence ID" value="TKA73814.1"/>
    <property type="molecule type" value="Genomic_DNA"/>
</dbReference>
<dbReference type="PANTHER" id="PTHR34861">
    <property type="match status" value="1"/>
</dbReference>
<comment type="caution">
    <text evidence="1">The sequence shown here is derived from an EMBL/GenBank/DDBJ whole genome shotgun (WGS) entry which is preliminary data.</text>
</comment>
<dbReference type="GO" id="GO:0019441">
    <property type="term" value="P:L-tryptophan catabolic process to kynurenine"/>
    <property type="evidence" value="ECO:0007669"/>
    <property type="project" value="InterPro"/>
</dbReference>
<evidence type="ECO:0000313" key="1">
    <source>
        <dbReference type="EMBL" id="TKA73814.1"/>
    </source>
</evidence>
<gene>
    <name evidence="1" type="ORF">B0A49_02080</name>
</gene>
<dbReference type="GO" id="GO:0004061">
    <property type="term" value="F:arylformamidase activity"/>
    <property type="evidence" value="ECO:0007669"/>
    <property type="project" value="InterPro"/>
</dbReference>
<accession>A0A4U0XAU9</accession>